<organism evidence="2 3">
    <name type="scientific">Ceratodon purpureus</name>
    <name type="common">Fire moss</name>
    <name type="synonym">Dicranum purpureum</name>
    <dbReference type="NCBI Taxonomy" id="3225"/>
    <lineage>
        <taxon>Eukaryota</taxon>
        <taxon>Viridiplantae</taxon>
        <taxon>Streptophyta</taxon>
        <taxon>Embryophyta</taxon>
        <taxon>Bryophyta</taxon>
        <taxon>Bryophytina</taxon>
        <taxon>Bryopsida</taxon>
        <taxon>Dicranidae</taxon>
        <taxon>Pseudoditrichales</taxon>
        <taxon>Ditrichaceae</taxon>
        <taxon>Ceratodon</taxon>
    </lineage>
</organism>
<protein>
    <submittedName>
        <fullName evidence="2">Uncharacterized protein</fullName>
    </submittedName>
</protein>
<name>A0A8T0H5V9_CERPU</name>
<feature type="chain" id="PRO_5035859371" evidence="1">
    <location>
        <begin position="16"/>
        <end position="50"/>
    </location>
</feature>
<evidence type="ECO:0000313" key="2">
    <source>
        <dbReference type="EMBL" id="KAG0566097.1"/>
    </source>
</evidence>
<feature type="signal peptide" evidence="1">
    <location>
        <begin position="1"/>
        <end position="15"/>
    </location>
</feature>
<sequence length="50" mass="5688">MISFLNPMLLGSVLCFHRTRLQPLVQNPPPSPPWLTNGYYLQLTEFSAPT</sequence>
<dbReference type="AlphaFoldDB" id="A0A8T0H5V9"/>
<dbReference type="Proteomes" id="UP000822688">
    <property type="component" value="Chromosome 7"/>
</dbReference>
<keyword evidence="1" id="KW-0732">Signal</keyword>
<evidence type="ECO:0000313" key="3">
    <source>
        <dbReference type="Proteomes" id="UP000822688"/>
    </source>
</evidence>
<proteinExistence type="predicted"/>
<accession>A0A8T0H5V9</accession>
<evidence type="ECO:0000256" key="1">
    <source>
        <dbReference type="SAM" id="SignalP"/>
    </source>
</evidence>
<comment type="caution">
    <text evidence="2">The sequence shown here is derived from an EMBL/GenBank/DDBJ whole genome shotgun (WGS) entry which is preliminary data.</text>
</comment>
<keyword evidence="3" id="KW-1185">Reference proteome</keyword>
<dbReference type="EMBL" id="CM026428">
    <property type="protein sequence ID" value="KAG0566097.1"/>
    <property type="molecule type" value="Genomic_DNA"/>
</dbReference>
<reference evidence="2" key="1">
    <citation type="submission" date="2020-06" db="EMBL/GenBank/DDBJ databases">
        <title>WGS assembly of Ceratodon purpureus strain R40.</title>
        <authorList>
            <person name="Carey S.B."/>
            <person name="Jenkins J."/>
            <person name="Shu S."/>
            <person name="Lovell J.T."/>
            <person name="Sreedasyam A."/>
            <person name="Maumus F."/>
            <person name="Tiley G.P."/>
            <person name="Fernandez-Pozo N."/>
            <person name="Barry K."/>
            <person name="Chen C."/>
            <person name="Wang M."/>
            <person name="Lipzen A."/>
            <person name="Daum C."/>
            <person name="Saski C.A."/>
            <person name="Payton A.C."/>
            <person name="Mcbreen J.C."/>
            <person name="Conrad R.E."/>
            <person name="Kollar L.M."/>
            <person name="Olsson S."/>
            <person name="Huttunen S."/>
            <person name="Landis J.B."/>
            <person name="Wickett N.J."/>
            <person name="Johnson M.G."/>
            <person name="Rensing S.A."/>
            <person name="Grimwood J."/>
            <person name="Schmutz J."/>
            <person name="Mcdaniel S.F."/>
        </authorList>
    </citation>
    <scope>NUCLEOTIDE SEQUENCE</scope>
    <source>
        <strain evidence="2">R40</strain>
    </source>
</reference>
<gene>
    <name evidence="2" type="ORF">KC19_7G038300</name>
</gene>